<dbReference type="Gene3D" id="3.40.30.10">
    <property type="entry name" value="Glutaredoxin"/>
    <property type="match status" value="1"/>
</dbReference>
<accession>A0A7M1B7B7</accession>
<feature type="chain" id="PRO_5032593698" evidence="1">
    <location>
        <begin position="22"/>
        <end position="137"/>
    </location>
</feature>
<name>A0A7M1B7B7_9BACT</name>
<dbReference type="AlphaFoldDB" id="A0A7M1B7B7"/>
<dbReference type="RefSeq" id="WP_193111836.1">
    <property type="nucleotide sequence ID" value="NZ_CP041406.1"/>
</dbReference>
<evidence type="ECO:0000256" key="1">
    <source>
        <dbReference type="SAM" id="SignalP"/>
    </source>
</evidence>
<dbReference type="EMBL" id="CP041406">
    <property type="protein sequence ID" value="QOP45591.1"/>
    <property type="molecule type" value="Genomic_DNA"/>
</dbReference>
<keyword evidence="1" id="KW-0732">Signal</keyword>
<evidence type="ECO:0000313" key="3">
    <source>
        <dbReference type="Proteomes" id="UP000593580"/>
    </source>
</evidence>
<dbReference type="InterPro" id="IPR036249">
    <property type="entry name" value="Thioredoxin-like_sf"/>
</dbReference>
<sequence>MKFFCKFILLLLTVSSLQAFTWDDYDQFATYMGYERDYNKALAIAKEKNKDLFVLEVSEGCPFCHRLVDTILTKDSVRDYINKKYIKLIINRDTDKNIPKKLMRPFSPVTFIIDAQSGQIIDEVDGWMEEDNYLWHI</sequence>
<dbReference type="Proteomes" id="UP000593580">
    <property type="component" value="Chromosome"/>
</dbReference>
<gene>
    <name evidence="2" type="ORF">FM071_04540</name>
</gene>
<feature type="signal peptide" evidence="1">
    <location>
        <begin position="1"/>
        <end position="21"/>
    </location>
</feature>
<protein>
    <submittedName>
        <fullName evidence="2">Thioredoxin family protein</fullName>
    </submittedName>
</protein>
<dbReference type="KEGG" id="spal:FM071_04540"/>
<evidence type="ECO:0000313" key="2">
    <source>
        <dbReference type="EMBL" id="QOP45591.1"/>
    </source>
</evidence>
<organism evidence="2 3">
    <name type="scientific">Sulfurimonas paralvinellae</name>
    <dbReference type="NCBI Taxonomy" id="317658"/>
    <lineage>
        <taxon>Bacteria</taxon>
        <taxon>Pseudomonadati</taxon>
        <taxon>Campylobacterota</taxon>
        <taxon>Epsilonproteobacteria</taxon>
        <taxon>Campylobacterales</taxon>
        <taxon>Sulfurimonadaceae</taxon>
        <taxon>Sulfurimonas</taxon>
    </lineage>
</organism>
<dbReference type="Pfam" id="PF13899">
    <property type="entry name" value="Thioredoxin_7"/>
    <property type="match status" value="1"/>
</dbReference>
<proteinExistence type="predicted"/>
<reference evidence="2 3" key="1">
    <citation type="submission" date="2019-07" db="EMBL/GenBank/DDBJ databases">
        <title>Sulfurimonas paralvinellae sp. nov., a novel mesophilic, hydrogen- and sulfur-oxidizing chemolithoautotroph within the Epsilonproteo- bacteria isolated from a deep-sea hydrothermal vent polychaete nest, reclassification of Thiomicrospira denitrificans as Sulfurimonas denitrificans comb. nov. and emended description of the genus Sulfurimonas.</title>
        <authorList>
            <person name="Wang S."/>
            <person name="Jiang L."/>
            <person name="Shao Z."/>
        </authorList>
    </citation>
    <scope>NUCLEOTIDE SEQUENCE [LARGE SCALE GENOMIC DNA]</scope>
    <source>
        <strain evidence="2 3">GO25</strain>
    </source>
</reference>
<dbReference type="SUPFAM" id="SSF52833">
    <property type="entry name" value="Thioredoxin-like"/>
    <property type="match status" value="1"/>
</dbReference>
<keyword evidence="3" id="KW-1185">Reference proteome</keyword>